<dbReference type="GO" id="GO:0005952">
    <property type="term" value="C:cAMP-dependent protein kinase complex"/>
    <property type="evidence" value="ECO:0007669"/>
    <property type="project" value="TreeGrafter"/>
</dbReference>
<name>A0A672JZ66_SINGR</name>
<dbReference type="InParanoid" id="A0A672JZ66"/>
<dbReference type="GO" id="GO:0034237">
    <property type="term" value="F:protein kinase A regulatory subunit binding"/>
    <property type="evidence" value="ECO:0007669"/>
    <property type="project" value="TreeGrafter"/>
</dbReference>
<evidence type="ECO:0000313" key="1">
    <source>
        <dbReference type="Ensembl" id="ENSSGRP00000001565.1"/>
    </source>
</evidence>
<protein>
    <submittedName>
        <fullName evidence="1">Uncharacterized protein</fullName>
    </submittedName>
</protein>
<accession>A0A672JZ66</accession>
<dbReference type="InterPro" id="IPR025663">
    <property type="entry name" value="AKAP_28"/>
</dbReference>
<dbReference type="Pfam" id="PF14469">
    <property type="entry name" value="AKAP28"/>
    <property type="match status" value="1"/>
</dbReference>
<dbReference type="PANTHER" id="PTHR35075">
    <property type="entry name" value="A-KINASE ANCHOR PROTEIN 14"/>
    <property type="match status" value="1"/>
</dbReference>
<dbReference type="InterPro" id="IPR053084">
    <property type="entry name" value="AKAP"/>
</dbReference>
<keyword evidence="2" id="KW-1185">Reference proteome</keyword>
<dbReference type="Ensembl" id="ENSSGRT00000001702.1">
    <property type="protein sequence ID" value="ENSSGRP00000001565.1"/>
    <property type="gene ID" value="ENSSGRG00000000922.1"/>
</dbReference>
<dbReference type="PANTHER" id="PTHR35075:SF1">
    <property type="entry name" value="A-KINASE ANCHOR PROTEIN 14"/>
    <property type="match status" value="1"/>
</dbReference>
<evidence type="ECO:0000313" key="2">
    <source>
        <dbReference type="Proteomes" id="UP000472262"/>
    </source>
</evidence>
<dbReference type="Proteomes" id="UP000472262">
    <property type="component" value="Unassembled WGS sequence"/>
</dbReference>
<sequence>HRVMISNFKQQIDLPLATSPENELATLPHKITNIDWISCKDFTIEIGEQQIRRYMDTWEIQQPGWLYSLRFLQETELEFKTQYQYETKWSIPTRVPQPQTHCLWTFTERSRRIPGQTGFRGKWLMDITESKALLMDTVYF</sequence>
<dbReference type="AlphaFoldDB" id="A0A672JZ66"/>
<organism evidence="1 2">
    <name type="scientific">Sinocyclocheilus grahami</name>
    <name type="common">Dianchi golden-line fish</name>
    <name type="synonym">Barbus grahami</name>
    <dbReference type="NCBI Taxonomy" id="75366"/>
    <lineage>
        <taxon>Eukaryota</taxon>
        <taxon>Metazoa</taxon>
        <taxon>Chordata</taxon>
        <taxon>Craniata</taxon>
        <taxon>Vertebrata</taxon>
        <taxon>Euteleostomi</taxon>
        <taxon>Actinopterygii</taxon>
        <taxon>Neopterygii</taxon>
        <taxon>Teleostei</taxon>
        <taxon>Ostariophysi</taxon>
        <taxon>Cypriniformes</taxon>
        <taxon>Cyprinidae</taxon>
        <taxon>Cyprininae</taxon>
        <taxon>Sinocyclocheilus</taxon>
    </lineage>
</organism>
<reference evidence="1" key="2">
    <citation type="submission" date="2025-09" db="UniProtKB">
        <authorList>
            <consortium name="Ensembl"/>
        </authorList>
    </citation>
    <scope>IDENTIFICATION</scope>
</reference>
<proteinExistence type="predicted"/>
<reference evidence="1" key="1">
    <citation type="submission" date="2025-08" db="UniProtKB">
        <authorList>
            <consortium name="Ensembl"/>
        </authorList>
    </citation>
    <scope>IDENTIFICATION</scope>
</reference>